<feature type="region of interest" description="Disordered" evidence="1">
    <location>
        <begin position="427"/>
        <end position="468"/>
    </location>
</feature>
<dbReference type="InterPro" id="IPR023213">
    <property type="entry name" value="CAT-like_dom_sf"/>
</dbReference>
<accession>A0A5J4KX33</accession>
<dbReference type="Proteomes" id="UP000326912">
    <property type="component" value="Unassembled WGS sequence"/>
</dbReference>
<gene>
    <name evidence="3" type="ORF">KDW_58640</name>
</gene>
<dbReference type="AlphaFoldDB" id="A0A5J4KX33"/>
<dbReference type="EMBL" id="BKZW01000004">
    <property type="protein sequence ID" value="GER91702.1"/>
    <property type="molecule type" value="Genomic_DNA"/>
</dbReference>
<dbReference type="Gene3D" id="3.30.559.30">
    <property type="entry name" value="Nonribosomal peptide synthetase, condensation domain"/>
    <property type="match status" value="1"/>
</dbReference>
<comment type="caution">
    <text evidence="3">The sequence shown here is derived from an EMBL/GenBank/DDBJ whole genome shotgun (WGS) entry which is preliminary data.</text>
</comment>
<dbReference type="Pfam" id="PF00668">
    <property type="entry name" value="Condensation"/>
    <property type="match status" value="1"/>
</dbReference>
<dbReference type="PANTHER" id="PTHR45398">
    <property type="match status" value="1"/>
</dbReference>
<dbReference type="CDD" id="cd19531">
    <property type="entry name" value="LCL_NRPS-like"/>
    <property type="match status" value="1"/>
</dbReference>
<dbReference type="PANTHER" id="PTHR45398:SF1">
    <property type="entry name" value="ENZYME, PUTATIVE (JCVI)-RELATED"/>
    <property type="match status" value="1"/>
</dbReference>
<name>A0A5J4KX33_9CHLR</name>
<evidence type="ECO:0000313" key="4">
    <source>
        <dbReference type="Proteomes" id="UP000326912"/>
    </source>
</evidence>
<keyword evidence="4" id="KW-1185">Reference proteome</keyword>
<sequence>MNPGDTSQNIPLFLQLDGELDQEALSWSVQEIMRRHESLRTTFQTIDGEAVQRIAPAVTDFALPCLDFSAMEAEQQQQAVRELLPREAGRAFNIAQDCLLRILLVRLQPQQHLFLVVMHHIITDGWSIGIFSAELQALYQARVQQQPSPLPELAIQYADFAAWQRQWLQSDAASEQLAYWKQRLQGAQSFEYPADHPRPEVNSHRGSNYTFTLSEQTTRTLKTFSQQESATIFMTLLTAFKCVLARKTGSEDIVVGTDIANRTRQETEALIGFFINLLALRTDLSGKPTFRQAVARVRENVLGAYSNQELPYDVLVDRLHLKRSYGRTPLINLLFVLQNVPGGSASASAGNEQEQSLSISPVANEVTSSKFDFAVFMAETAEGGMAGSITYSTDLFDAVSMQQLVTAFEHYLQAALAQPDLQIHEIPLPAEAKQSQPAPEPQVEASKQERRPASLRKLGNIKGNRTKL</sequence>
<evidence type="ECO:0000313" key="3">
    <source>
        <dbReference type="EMBL" id="GER91702.1"/>
    </source>
</evidence>
<organism evidence="3 4">
    <name type="scientific">Dictyobacter vulcani</name>
    <dbReference type="NCBI Taxonomy" id="2607529"/>
    <lineage>
        <taxon>Bacteria</taxon>
        <taxon>Bacillati</taxon>
        <taxon>Chloroflexota</taxon>
        <taxon>Ktedonobacteria</taxon>
        <taxon>Ktedonobacterales</taxon>
        <taxon>Dictyobacteraceae</taxon>
        <taxon>Dictyobacter</taxon>
    </lineage>
</organism>
<dbReference type="GO" id="GO:0008610">
    <property type="term" value="P:lipid biosynthetic process"/>
    <property type="evidence" value="ECO:0007669"/>
    <property type="project" value="UniProtKB-ARBA"/>
</dbReference>
<dbReference type="SUPFAM" id="SSF52777">
    <property type="entry name" value="CoA-dependent acyltransferases"/>
    <property type="match status" value="2"/>
</dbReference>
<protein>
    <recommendedName>
        <fullName evidence="2">Condensation domain-containing protein</fullName>
    </recommendedName>
</protein>
<dbReference type="InterPro" id="IPR001242">
    <property type="entry name" value="Condensation_dom"/>
</dbReference>
<proteinExistence type="predicted"/>
<reference evidence="3 4" key="1">
    <citation type="submission" date="2019-10" db="EMBL/GenBank/DDBJ databases">
        <title>Dictyobacter vulcani sp. nov., within the class Ktedonobacteria, isolated from soil of volcanic Mt. Zao.</title>
        <authorList>
            <person name="Zheng Y."/>
            <person name="Wang C.M."/>
            <person name="Sakai Y."/>
            <person name="Abe K."/>
            <person name="Yokota A."/>
            <person name="Yabe S."/>
        </authorList>
    </citation>
    <scope>NUCLEOTIDE SEQUENCE [LARGE SCALE GENOMIC DNA]</scope>
    <source>
        <strain evidence="3 4">W12</strain>
    </source>
</reference>
<evidence type="ECO:0000259" key="2">
    <source>
        <dbReference type="Pfam" id="PF00668"/>
    </source>
</evidence>
<dbReference type="GO" id="GO:0003824">
    <property type="term" value="F:catalytic activity"/>
    <property type="evidence" value="ECO:0007669"/>
    <property type="project" value="InterPro"/>
</dbReference>
<feature type="domain" description="Condensation" evidence="2">
    <location>
        <begin position="2"/>
        <end position="435"/>
    </location>
</feature>
<dbReference type="Gene3D" id="3.30.559.10">
    <property type="entry name" value="Chloramphenicol acetyltransferase-like domain"/>
    <property type="match status" value="1"/>
</dbReference>
<evidence type="ECO:0000256" key="1">
    <source>
        <dbReference type="SAM" id="MobiDB-lite"/>
    </source>
</evidence>